<evidence type="ECO:0008006" key="3">
    <source>
        <dbReference type="Google" id="ProtNLM"/>
    </source>
</evidence>
<dbReference type="Gene3D" id="1.20.1440.60">
    <property type="entry name" value="23S rRNA-intervening sequence"/>
    <property type="match status" value="1"/>
</dbReference>
<protein>
    <recommendedName>
        <fullName evidence="3">Four helix bundle protein</fullName>
    </recommendedName>
</protein>
<dbReference type="InterPro" id="IPR026354">
    <property type="entry name" value="4helix_suffix_dom"/>
</dbReference>
<evidence type="ECO:0000313" key="1">
    <source>
        <dbReference type="EMBL" id="OGK42443.1"/>
    </source>
</evidence>
<organism evidence="1 2">
    <name type="scientific">Candidatus Roizmanbacteria bacterium RIFCSPLOWO2_01_FULL_37_12</name>
    <dbReference type="NCBI Taxonomy" id="1802056"/>
    <lineage>
        <taxon>Bacteria</taxon>
        <taxon>Candidatus Roizmaniibacteriota</taxon>
    </lineage>
</organism>
<dbReference type="AlphaFoldDB" id="A0A1F7IGG4"/>
<dbReference type="STRING" id="1802056.A2954_01205"/>
<name>A0A1F7IGG4_9BACT</name>
<dbReference type="EMBL" id="MGAG01000002">
    <property type="protein sequence ID" value="OGK42443.1"/>
    <property type="molecule type" value="Genomic_DNA"/>
</dbReference>
<evidence type="ECO:0000313" key="2">
    <source>
        <dbReference type="Proteomes" id="UP000177698"/>
    </source>
</evidence>
<reference evidence="1 2" key="1">
    <citation type="journal article" date="2016" name="Nat. Commun.">
        <title>Thousands of microbial genomes shed light on interconnected biogeochemical processes in an aquifer system.</title>
        <authorList>
            <person name="Anantharaman K."/>
            <person name="Brown C.T."/>
            <person name="Hug L.A."/>
            <person name="Sharon I."/>
            <person name="Castelle C.J."/>
            <person name="Probst A.J."/>
            <person name="Thomas B.C."/>
            <person name="Singh A."/>
            <person name="Wilkins M.J."/>
            <person name="Karaoz U."/>
            <person name="Brodie E.L."/>
            <person name="Williams K.H."/>
            <person name="Hubbard S.S."/>
            <person name="Banfield J.F."/>
        </authorList>
    </citation>
    <scope>NUCLEOTIDE SEQUENCE [LARGE SCALE GENOMIC DNA]</scope>
</reference>
<gene>
    <name evidence="1" type="ORF">A2954_01205</name>
</gene>
<dbReference type="Proteomes" id="UP000177698">
    <property type="component" value="Unassembled WGS sequence"/>
</dbReference>
<dbReference type="SUPFAM" id="SSF158446">
    <property type="entry name" value="IVS-encoded protein-like"/>
    <property type="match status" value="1"/>
</dbReference>
<sequence length="196" mass="23032">MTNLTHESHSSHNSHSKKGGYESLIVYWLAVDISDLTTIFCDRFIDKRSRTHDQMIQASRSGKQNIVEGSLANSVESNIKLTGVARASYGELLEDYRDFLRQHSFTVWPKDDPRVITIRRMRVIPHETHLSHKIYESYVKETESFANLMITLCFKQGYLLDQLLKAQKEKFVREGGFRENLFKKRLDYRKNRLQNF</sequence>
<comment type="caution">
    <text evidence="1">The sequence shown here is derived from an EMBL/GenBank/DDBJ whole genome shotgun (WGS) entry which is preliminary data.</text>
</comment>
<dbReference type="NCBIfam" id="TIGR04258">
    <property type="entry name" value="4helix_suffix"/>
    <property type="match status" value="1"/>
</dbReference>
<dbReference type="InterPro" id="IPR036583">
    <property type="entry name" value="23S_rRNA_IVS_sf"/>
</dbReference>
<accession>A0A1F7IGG4</accession>
<proteinExistence type="predicted"/>